<feature type="compositionally biased region" description="Low complexity" evidence="1">
    <location>
        <begin position="439"/>
        <end position="459"/>
    </location>
</feature>
<feature type="region of interest" description="Disordered" evidence="1">
    <location>
        <begin position="835"/>
        <end position="891"/>
    </location>
</feature>
<feature type="compositionally biased region" description="Polar residues" evidence="1">
    <location>
        <begin position="876"/>
        <end position="889"/>
    </location>
</feature>
<dbReference type="EMBL" id="RSCD01000016">
    <property type="protein sequence ID" value="RSH88844.1"/>
    <property type="molecule type" value="Genomic_DNA"/>
</dbReference>
<feature type="compositionally biased region" description="Low complexity" evidence="1">
    <location>
        <begin position="406"/>
        <end position="418"/>
    </location>
</feature>
<sequence>MATPSTPPTGPRGDTDIELLRPLSAFNPSPQRTSSFTSTSPGLSPGSPAHSPSTSSQSHANSPPLDTSFMRWSKTTSTIFSEAPSSHFYFNKRSTGTFSDFAPSPEKPPRLPTANLTSSNSNSNPSSLPSNAGKGGHAKEESDETVGTASSSNHHNPDGKRESAGTFGSRQRRWSEANSGGHGVGGQDESTPRLGQSFWDDAEEGNSKSPSTGLRRRPRSMSSASDSTPSASVFGAEVSSAQLHRANSQAGSGSGYFPSPTQRKVSHKRPESERKITAHLIKTSARNDLRIVPRSRPPPLGLSLSGGITSPAPPSSGTPLKAGGVTEESIHGDSGESDLGLGGGTSLVRVGSKRKTGKLDQMLGEGAETARVLMEFERRAIESAVQTSQGQQPPTRPLPPPRGHKPSVSMPSMTVPSTPTTPPCVYDHPEHLATYSPTHGRSGSLDSVSSLHPSLSDSVTTLSRLFPSSCPVPPVPSRPRPTHRTPLAPLPPLPPLPARNDLLPEQRAVLIRRARKIEQVLGEPLPESQVERLVVDPSHASTTVVTSVNHEWPETPSPRGKVPEWDQEDCVPRTVRRSGVLGGGNLVRSGSIFAKKAKAALRRDKKDDESSDLKVYVAREMRVVETTVRGGSSVEAARPRINRQEWIDPASPTGLLTPGSPTDTLDQRSEEEDGARRARRQQLAKLHRLLGVPIPASLVTQGASSDDLPFHSISGQAAVGARRSDSPSDLSFMMFDEPSTAASSWASRLRSTVTPKSSKDKEKERKGKLSSSPPPASSSMSLLSKRKSSKDMDVTRDESSRDRLNSLVSESELGAAVGMSDKEKAVARRKAAKLEQVFGDPPPQAMYLPSHRPSMSVNLSRDMPATSFPTPPTHLPPSNDTGNGRNGSANAKGEYQTYHASLQNLLHLVETDRARLTSIVDSLEPSNSSQHGTGTAGGQSGIAFPGVTGGAGGTIRARGQVLNDGAGHGYTSSVESRMTADRGSSSPPSPALRSPSFPARQQSPQISNHDHVQCDSDHNDDDYSERQHKATANVDDDVDVDIGFDPNSRAARRKRTGNLTSFFGESSINFADPHPPPAPGFGFSAYPNDPDHSVAGATGNGHGHRSGSGSRGRKGTGNEYGIGLGIGNGNGNGHGGIRRKRMTRIETLDNVLGEMWRGVQAEMRKGGLGLEEGRKLGEMMGTLRRRSGGVWEEI</sequence>
<gene>
    <name evidence="2" type="ORF">EHS25_003072</name>
</gene>
<feature type="compositionally biased region" description="Polar residues" evidence="1">
    <location>
        <begin position="741"/>
        <end position="756"/>
    </location>
</feature>
<feature type="compositionally biased region" description="Pro residues" evidence="1">
    <location>
        <begin position="470"/>
        <end position="479"/>
    </location>
</feature>
<feature type="compositionally biased region" description="Basic and acidic residues" evidence="1">
    <location>
        <begin position="789"/>
        <end position="804"/>
    </location>
</feature>
<feature type="compositionally biased region" description="Polar residues" evidence="1">
    <location>
        <begin position="239"/>
        <end position="251"/>
    </location>
</feature>
<dbReference type="Proteomes" id="UP000279259">
    <property type="component" value="Unassembled WGS sequence"/>
</dbReference>
<feature type="region of interest" description="Disordered" evidence="1">
    <location>
        <begin position="22"/>
        <end position="69"/>
    </location>
</feature>
<feature type="compositionally biased region" description="Low complexity" evidence="1">
    <location>
        <begin position="220"/>
        <end position="232"/>
    </location>
</feature>
<name>A0A427YD14_9TREE</name>
<protein>
    <submittedName>
        <fullName evidence="2">Uncharacterized protein</fullName>
    </submittedName>
</protein>
<feature type="compositionally biased region" description="Pro residues" evidence="1">
    <location>
        <begin position="488"/>
        <end position="497"/>
    </location>
</feature>
<feature type="region of interest" description="Disordered" evidence="1">
    <location>
        <begin position="962"/>
        <end position="1043"/>
    </location>
</feature>
<feature type="region of interest" description="Disordered" evidence="1">
    <location>
        <begin position="923"/>
        <end position="947"/>
    </location>
</feature>
<feature type="region of interest" description="Disordered" evidence="1">
    <location>
        <begin position="741"/>
        <end position="807"/>
    </location>
</feature>
<feature type="region of interest" description="Disordered" evidence="1">
    <location>
        <begin position="380"/>
        <end position="499"/>
    </location>
</feature>
<feature type="compositionally biased region" description="Low complexity" evidence="1">
    <location>
        <begin position="112"/>
        <end position="132"/>
    </location>
</feature>
<reference evidence="2 3" key="1">
    <citation type="submission" date="2018-11" db="EMBL/GenBank/DDBJ databases">
        <title>Genome sequence of Saitozyma podzolica DSM 27192.</title>
        <authorList>
            <person name="Aliyu H."/>
            <person name="Gorte O."/>
            <person name="Ochsenreither K."/>
        </authorList>
    </citation>
    <scope>NUCLEOTIDE SEQUENCE [LARGE SCALE GENOMIC DNA]</scope>
    <source>
        <strain evidence="2 3">DSM 27192</strain>
    </source>
</reference>
<accession>A0A427YD14</accession>
<feature type="region of interest" description="Disordered" evidence="1">
    <location>
        <begin position="83"/>
        <end position="365"/>
    </location>
</feature>
<feature type="region of interest" description="Disordered" evidence="1">
    <location>
        <begin position="548"/>
        <end position="567"/>
    </location>
</feature>
<feature type="region of interest" description="Disordered" evidence="1">
    <location>
        <begin position="1092"/>
        <end position="1116"/>
    </location>
</feature>
<comment type="caution">
    <text evidence="2">The sequence shown here is derived from an EMBL/GenBank/DDBJ whole genome shotgun (WGS) entry which is preliminary data.</text>
</comment>
<evidence type="ECO:0000313" key="3">
    <source>
        <dbReference type="Proteomes" id="UP000279259"/>
    </source>
</evidence>
<evidence type="ECO:0000256" key="1">
    <source>
        <dbReference type="SAM" id="MobiDB-lite"/>
    </source>
</evidence>
<dbReference type="AlphaFoldDB" id="A0A427YD14"/>
<feature type="region of interest" description="Disordered" evidence="1">
    <location>
        <begin position="640"/>
        <end position="679"/>
    </location>
</feature>
<evidence type="ECO:0000313" key="2">
    <source>
        <dbReference type="EMBL" id="RSH88844.1"/>
    </source>
</evidence>
<feature type="compositionally biased region" description="Low complexity" evidence="1">
    <location>
        <begin position="33"/>
        <end position="64"/>
    </location>
</feature>
<feature type="compositionally biased region" description="Polar residues" evidence="1">
    <location>
        <begin position="924"/>
        <end position="933"/>
    </location>
</feature>
<feature type="compositionally biased region" description="Polar residues" evidence="1">
    <location>
        <begin position="145"/>
        <end position="154"/>
    </location>
</feature>
<feature type="compositionally biased region" description="Basic and acidic residues" evidence="1">
    <location>
        <begin position="757"/>
        <end position="767"/>
    </location>
</feature>
<proteinExistence type="predicted"/>
<feature type="compositionally biased region" description="Basic and acidic residues" evidence="1">
    <location>
        <begin position="1008"/>
        <end position="1017"/>
    </location>
</feature>
<keyword evidence="3" id="KW-1185">Reference proteome</keyword>
<organism evidence="2 3">
    <name type="scientific">Saitozyma podzolica</name>
    <dbReference type="NCBI Taxonomy" id="1890683"/>
    <lineage>
        <taxon>Eukaryota</taxon>
        <taxon>Fungi</taxon>
        <taxon>Dikarya</taxon>
        <taxon>Basidiomycota</taxon>
        <taxon>Agaricomycotina</taxon>
        <taxon>Tremellomycetes</taxon>
        <taxon>Tremellales</taxon>
        <taxon>Trimorphomycetaceae</taxon>
        <taxon>Saitozyma</taxon>
    </lineage>
</organism>
<dbReference type="OrthoDB" id="2564619at2759"/>